<accession>A0A834WFT0</accession>
<protein>
    <submittedName>
        <fullName evidence="1">Uncharacterized protein</fullName>
    </submittedName>
</protein>
<dbReference type="Proteomes" id="UP000634136">
    <property type="component" value="Unassembled WGS sequence"/>
</dbReference>
<dbReference type="EMBL" id="JAAIUW010000008">
    <property type="protein sequence ID" value="KAF7821122.1"/>
    <property type="molecule type" value="Genomic_DNA"/>
</dbReference>
<gene>
    <name evidence="1" type="ORF">G2W53_026577</name>
</gene>
<dbReference type="AlphaFoldDB" id="A0A834WFT0"/>
<evidence type="ECO:0000313" key="2">
    <source>
        <dbReference type="Proteomes" id="UP000634136"/>
    </source>
</evidence>
<keyword evidence="2" id="KW-1185">Reference proteome</keyword>
<name>A0A834WFT0_9FABA</name>
<organism evidence="1 2">
    <name type="scientific">Senna tora</name>
    <dbReference type="NCBI Taxonomy" id="362788"/>
    <lineage>
        <taxon>Eukaryota</taxon>
        <taxon>Viridiplantae</taxon>
        <taxon>Streptophyta</taxon>
        <taxon>Embryophyta</taxon>
        <taxon>Tracheophyta</taxon>
        <taxon>Spermatophyta</taxon>
        <taxon>Magnoliopsida</taxon>
        <taxon>eudicotyledons</taxon>
        <taxon>Gunneridae</taxon>
        <taxon>Pentapetalae</taxon>
        <taxon>rosids</taxon>
        <taxon>fabids</taxon>
        <taxon>Fabales</taxon>
        <taxon>Fabaceae</taxon>
        <taxon>Caesalpinioideae</taxon>
        <taxon>Cassia clade</taxon>
        <taxon>Senna</taxon>
    </lineage>
</organism>
<evidence type="ECO:0000313" key="1">
    <source>
        <dbReference type="EMBL" id="KAF7821122.1"/>
    </source>
</evidence>
<sequence length="29" mass="3411">MVVFLSRQCDIGVEFVQESVFNLQCLRLH</sequence>
<comment type="caution">
    <text evidence="1">The sequence shown here is derived from an EMBL/GenBank/DDBJ whole genome shotgun (WGS) entry which is preliminary data.</text>
</comment>
<proteinExistence type="predicted"/>
<reference evidence="1" key="1">
    <citation type="submission" date="2020-09" db="EMBL/GenBank/DDBJ databases">
        <title>Genome-Enabled Discovery of Anthraquinone Biosynthesis in Senna tora.</title>
        <authorList>
            <person name="Kang S.-H."/>
            <person name="Pandey R.P."/>
            <person name="Lee C.-M."/>
            <person name="Sim J.-S."/>
            <person name="Jeong J.-T."/>
            <person name="Choi B.-S."/>
            <person name="Jung M."/>
            <person name="Ginzburg D."/>
            <person name="Zhao K."/>
            <person name="Won S.Y."/>
            <person name="Oh T.-J."/>
            <person name="Yu Y."/>
            <person name="Kim N.-H."/>
            <person name="Lee O.R."/>
            <person name="Lee T.-H."/>
            <person name="Bashyal P."/>
            <person name="Kim T.-S."/>
            <person name="Lee W.-H."/>
            <person name="Kawkins C."/>
            <person name="Kim C.-K."/>
            <person name="Kim J.S."/>
            <person name="Ahn B.O."/>
            <person name="Rhee S.Y."/>
            <person name="Sohng J.K."/>
        </authorList>
    </citation>
    <scope>NUCLEOTIDE SEQUENCE</scope>
    <source>
        <tissue evidence="1">Leaf</tissue>
    </source>
</reference>